<feature type="region of interest" description="Disordered" evidence="1">
    <location>
        <begin position="432"/>
        <end position="487"/>
    </location>
</feature>
<feature type="compositionally biased region" description="Low complexity" evidence="1">
    <location>
        <begin position="704"/>
        <end position="721"/>
    </location>
</feature>
<organism evidence="2 3">
    <name type="scientific">Trichoglossum hirsutum</name>
    <dbReference type="NCBI Taxonomy" id="265104"/>
    <lineage>
        <taxon>Eukaryota</taxon>
        <taxon>Fungi</taxon>
        <taxon>Dikarya</taxon>
        <taxon>Ascomycota</taxon>
        <taxon>Pezizomycotina</taxon>
        <taxon>Geoglossomycetes</taxon>
        <taxon>Geoglossales</taxon>
        <taxon>Geoglossaceae</taxon>
        <taxon>Trichoglossum</taxon>
    </lineage>
</organism>
<feature type="compositionally biased region" description="Polar residues" evidence="1">
    <location>
        <begin position="351"/>
        <end position="381"/>
    </location>
</feature>
<feature type="compositionally biased region" description="Basic and acidic residues" evidence="1">
    <location>
        <begin position="128"/>
        <end position="138"/>
    </location>
</feature>
<comment type="caution">
    <text evidence="2">The sequence shown here is derived from an EMBL/GenBank/DDBJ whole genome shotgun (WGS) entry which is preliminary data.</text>
</comment>
<feature type="compositionally biased region" description="Low complexity" evidence="1">
    <location>
        <begin position="670"/>
        <end position="681"/>
    </location>
</feature>
<keyword evidence="3" id="KW-1185">Reference proteome</keyword>
<evidence type="ECO:0000313" key="2">
    <source>
        <dbReference type="EMBL" id="KAH0550926.1"/>
    </source>
</evidence>
<feature type="compositionally biased region" description="Polar residues" evidence="1">
    <location>
        <begin position="110"/>
        <end position="127"/>
    </location>
</feature>
<evidence type="ECO:0000256" key="1">
    <source>
        <dbReference type="SAM" id="MobiDB-lite"/>
    </source>
</evidence>
<dbReference type="AlphaFoldDB" id="A0A9P8IJA8"/>
<feature type="compositionally biased region" description="Polar residues" evidence="1">
    <location>
        <begin position="259"/>
        <end position="272"/>
    </location>
</feature>
<dbReference type="EMBL" id="JAGHQM010002352">
    <property type="protein sequence ID" value="KAH0550926.1"/>
    <property type="molecule type" value="Genomic_DNA"/>
</dbReference>
<feature type="compositionally biased region" description="Basic and acidic residues" evidence="1">
    <location>
        <begin position="1"/>
        <end position="24"/>
    </location>
</feature>
<reference evidence="2" key="1">
    <citation type="submission" date="2021-03" db="EMBL/GenBank/DDBJ databases">
        <title>Comparative genomics and phylogenomic investigation of the class Geoglossomycetes provide insights into ecological specialization and systematics.</title>
        <authorList>
            <person name="Melie T."/>
            <person name="Pirro S."/>
            <person name="Miller A.N."/>
            <person name="Quandt A."/>
        </authorList>
    </citation>
    <scope>NUCLEOTIDE SEQUENCE</scope>
    <source>
        <strain evidence="2">CAQ_001_2017</strain>
    </source>
</reference>
<feature type="compositionally biased region" description="Basic and acidic residues" evidence="1">
    <location>
        <begin position="575"/>
        <end position="585"/>
    </location>
</feature>
<dbReference type="Proteomes" id="UP000750711">
    <property type="component" value="Unassembled WGS sequence"/>
</dbReference>
<feature type="region of interest" description="Disordered" evidence="1">
    <location>
        <begin position="657"/>
        <end position="724"/>
    </location>
</feature>
<feature type="region of interest" description="Disordered" evidence="1">
    <location>
        <begin position="546"/>
        <end position="621"/>
    </location>
</feature>
<feature type="compositionally biased region" description="Basic and acidic residues" evidence="1">
    <location>
        <begin position="73"/>
        <end position="90"/>
    </location>
</feature>
<gene>
    <name evidence="2" type="ORF">GP486_007708</name>
</gene>
<feature type="region of interest" description="Disordered" evidence="1">
    <location>
        <begin position="1"/>
        <end position="37"/>
    </location>
</feature>
<feature type="compositionally biased region" description="Acidic residues" evidence="1">
    <location>
        <begin position="435"/>
        <end position="460"/>
    </location>
</feature>
<name>A0A9P8IJA8_9PEZI</name>
<proteinExistence type="predicted"/>
<feature type="region of interest" description="Disordered" evidence="1">
    <location>
        <begin position="175"/>
        <end position="398"/>
    </location>
</feature>
<accession>A0A9P8IJA8</accession>
<feature type="compositionally biased region" description="Pro residues" evidence="1">
    <location>
        <begin position="191"/>
        <end position="202"/>
    </location>
</feature>
<feature type="compositionally biased region" description="Basic and acidic residues" evidence="1">
    <location>
        <begin position="318"/>
        <end position="328"/>
    </location>
</feature>
<feature type="compositionally biased region" description="Basic residues" evidence="1">
    <location>
        <begin position="688"/>
        <end position="703"/>
    </location>
</feature>
<protein>
    <submittedName>
        <fullName evidence="2">Uncharacterized protein</fullName>
    </submittedName>
</protein>
<feature type="compositionally biased region" description="Basic and acidic residues" evidence="1">
    <location>
        <begin position="461"/>
        <end position="471"/>
    </location>
</feature>
<feature type="region of interest" description="Disordered" evidence="1">
    <location>
        <begin position="73"/>
        <end position="163"/>
    </location>
</feature>
<sequence length="877" mass="93738">MCTHVDAEEHTKPSEDLRGSPEEHSEGDEATVGRLSESTICALMEEKRKQLDEEIAAFKAAKDEEFRVFERELREGRDAGENKKKGRGDAETFNAGKKRHREGGGGDGYATSSSPSRGRNSPKASDVQQDRYANELKSLRTHYRPGDQSPQTPPHEHELEFQGLFTPSFMTLLDCGRHITSTRPASERPIRPPSSESPPSSPSSPSSHPEQEGSAPLAQPVFTKLALPNFNLPHKARSSSFPPLPPPPQQQQQQQQQPTLIRSDSSTASLHSSIRHSIEGQKPRAQKQVKFKFDDVIVLPTASYDRSQEPAAVVVVSDDEKQNVGREEPDNDDTQKGVQKAETGDSSSSSRGSNLGNIASESKSESSPTGLLQNTDRQQPLQVEGNGSPDGLGGKWSTVKEKDVVVAAAAGGGRGGGGGSVRDERAEIITRAEYEGADEDDYDDGGIFDLDETMPDFPEPEESRGMKEKEGGVTMVKQSEKTTSPVDMPLFDPGSFRGHNLSLVVPTTIAGSATDHHYDPSLGRMHTRTPPAAIVGSAPVDLVFGGKRPEGTFPSAARSTTRGGTSGVGETSANRSRDLLGDARGETSITWSSSIRRRSSAKYDTGTPSDGNGVPTKGRRHSLPHLQYHHHGAATREGYDDSDEDAIISPMAHSFPVQIPASPPVGYTGSNSSHTSKTSSSKVEKHSVTPKKNSKNSRGKKRGAAAAAHRGSSSSPGSNAGETAVMPANDEATITATGKFSLSTSANISSVDNPITDQFATATIGGLHRNAFSPDSLGSCSPPAGPNHIMSNPFIGGSYASPSTIAMAKDMGNIGSYVGSIDGCSGYDEADRSSYLKLKRGRESGEPQSFSERMMLEEEMTAKQTNVKKAVRRATRP</sequence>
<feature type="compositionally biased region" description="Low complexity" evidence="1">
    <location>
        <begin position="555"/>
        <end position="572"/>
    </location>
</feature>
<evidence type="ECO:0000313" key="3">
    <source>
        <dbReference type="Proteomes" id="UP000750711"/>
    </source>
</evidence>